<gene>
    <name evidence="8" type="primary">SMKI11G3110</name>
    <name evidence="8" type="ORF">SMKI_11G3110</name>
</gene>
<evidence type="ECO:0000313" key="9">
    <source>
        <dbReference type="Proteomes" id="UP001161438"/>
    </source>
</evidence>
<feature type="transmembrane region" description="Helical" evidence="6">
    <location>
        <begin position="370"/>
        <end position="389"/>
    </location>
</feature>
<dbReference type="InterPro" id="IPR011701">
    <property type="entry name" value="MFS"/>
</dbReference>
<feature type="transmembrane region" description="Helical" evidence="6">
    <location>
        <begin position="401"/>
        <end position="419"/>
    </location>
</feature>
<evidence type="ECO:0000256" key="4">
    <source>
        <dbReference type="ARBA" id="ARBA00022989"/>
    </source>
</evidence>
<protein>
    <recommendedName>
        <fullName evidence="7">Major facilitator superfamily (MFS) profile domain-containing protein</fullName>
    </recommendedName>
</protein>
<proteinExistence type="inferred from homology"/>
<feature type="domain" description="Major facilitator superfamily (MFS) profile" evidence="7">
    <location>
        <begin position="37"/>
        <end position="564"/>
    </location>
</feature>
<evidence type="ECO:0000256" key="3">
    <source>
        <dbReference type="ARBA" id="ARBA00022692"/>
    </source>
</evidence>
<feature type="transmembrane region" description="Helical" evidence="6">
    <location>
        <begin position="190"/>
        <end position="210"/>
    </location>
</feature>
<dbReference type="GO" id="GO:0022857">
    <property type="term" value="F:transmembrane transporter activity"/>
    <property type="evidence" value="ECO:0007669"/>
    <property type="project" value="InterPro"/>
</dbReference>
<dbReference type="AlphaFoldDB" id="A0AA35NE82"/>
<keyword evidence="9" id="KW-1185">Reference proteome</keyword>
<evidence type="ECO:0000256" key="2">
    <source>
        <dbReference type="ARBA" id="ARBA00008335"/>
    </source>
</evidence>
<feature type="transmembrane region" description="Helical" evidence="6">
    <location>
        <begin position="103"/>
        <end position="121"/>
    </location>
</feature>
<dbReference type="EMBL" id="OX365767">
    <property type="protein sequence ID" value="CAI4034858.1"/>
    <property type="molecule type" value="Genomic_DNA"/>
</dbReference>
<dbReference type="GeneID" id="80919691"/>
<feature type="transmembrane region" description="Helical" evidence="6">
    <location>
        <begin position="546"/>
        <end position="566"/>
    </location>
</feature>
<feature type="transmembrane region" description="Helical" evidence="6">
    <location>
        <begin position="159"/>
        <end position="178"/>
    </location>
</feature>
<evidence type="ECO:0000256" key="5">
    <source>
        <dbReference type="ARBA" id="ARBA00023136"/>
    </source>
</evidence>
<feature type="transmembrane region" description="Helical" evidence="6">
    <location>
        <begin position="71"/>
        <end position="91"/>
    </location>
</feature>
<keyword evidence="5 6" id="KW-0472">Membrane</keyword>
<feature type="transmembrane region" description="Helical" evidence="6">
    <location>
        <begin position="253"/>
        <end position="274"/>
    </location>
</feature>
<feature type="transmembrane region" description="Helical" evidence="6">
    <location>
        <begin position="286"/>
        <end position="307"/>
    </location>
</feature>
<keyword evidence="4 6" id="KW-1133">Transmembrane helix</keyword>
<feature type="transmembrane region" description="Helical" evidence="6">
    <location>
        <begin position="431"/>
        <end position="450"/>
    </location>
</feature>
<feature type="transmembrane region" description="Helical" evidence="6">
    <location>
        <begin position="328"/>
        <end position="350"/>
    </location>
</feature>
<feature type="transmembrane region" description="Helical" evidence="6">
    <location>
        <begin position="127"/>
        <end position="147"/>
    </location>
</feature>
<evidence type="ECO:0000259" key="7">
    <source>
        <dbReference type="PROSITE" id="PS50850"/>
    </source>
</evidence>
<sequence>MGEEKNSSQAEVKAYDSDTELNVNSSDERGGISLYLCLTSLTLVLFITALDILIVGTIIDVVAEQFGNYSKTGWLVTGYSLPNAILSLVWGRFASIIGFQHSLILAVLIFEAGSLVAALANSMNMLIVGRVVAGVGGSGLQTLCFVIGCTMVNERSRPLVISILSCAFAVAAIVGPIIGGAFTTHVTWRWCFYINLPIGGFAVIMFLLTYKTKSENILQQTRNILGRISKFELRRLTEPGNLRKALIGILFKFDFLGFALSSAGLVLFLLGLTFGGNKYSWNSGQIITYLVLGILLFVFSLIYDFFIFQKFNPEPDNTSYRPLFLKRLVAKPAVIIVNMVTFLLCIGYNGQMIYSVQFFQLIFASSAWKAGLHLIPIVITNVIAAIASGVITKKLGLVKPLLIFGGILGVIGAGLMTLMSNNSTSSTQIGVLILPGLSLGFALQASLMSAQLQIKKDRPEATTDFIEITAFNTFMKSLGTTLGGVLSTTVFSASLRNKVKHAQLEMYVGKTVDDMILYRLQNFDGPHSSIGNILSDSIKNVFWMDMGFYALGFIFCIFSSNGRLVIPKKDIPSEESVESN</sequence>
<comment type="similarity">
    <text evidence="2">Belongs to the major facilitator superfamily.</text>
</comment>
<evidence type="ECO:0000256" key="1">
    <source>
        <dbReference type="ARBA" id="ARBA00004141"/>
    </source>
</evidence>
<dbReference type="SUPFAM" id="SSF103473">
    <property type="entry name" value="MFS general substrate transporter"/>
    <property type="match status" value="2"/>
</dbReference>
<dbReference type="Pfam" id="PF07690">
    <property type="entry name" value="MFS_1"/>
    <property type="match status" value="1"/>
</dbReference>
<name>A0AA35NE82_SACMI</name>
<dbReference type="CDD" id="cd17502">
    <property type="entry name" value="MFS_Azr1_MDR_like"/>
    <property type="match status" value="1"/>
</dbReference>
<dbReference type="FunFam" id="1.20.1250.20:FF:000373">
    <property type="entry name" value="Vacuolar basic amino acid transporter"/>
    <property type="match status" value="1"/>
</dbReference>
<evidence type="ECO:0000256" key="6">
    <source>
        <dbReference type="SAM" id="Phobius"/>
    </source>
</evidence>
<comment type="subcellular location">
    <subcellularLocation>
        <location evidence="1">Membrane</location>
        <topology evidence="1">Multi-pass membrane protein</topology>
    </subcellularLocation>
</comment>
<keyword evidence="3 6" id="KW-0812">Transmembrane</keyword>
<dbReference type="RefSeq" id="XP_056077978.1">
    <property type="nucleotide sequence ID" value="XM_056224017.1"/>
</dbReference>
<evidence type="ECO:0000313" key="8">
    <source>
        <dbReference type="EMBL" id="CAI4034858.1"/>
    </source>
</evidence>
<dbReference type="InterPro" id="IPR020846">
    <property type="entry name" value="MFS_dom"/>
</dbReference>
<reference evidence="8" key="1">
    <citation type="submission" date="2022-10" db="EMBL/GenBank/DDBJ databases">
        <authorList>
            <person name="Byrne P K."/>
        </authorList>
    </citation>
    <scope>NUCLEOTIDE SEQUENCE</scope>
    <source>
        <strain evidence="8">IFO1815</strain>
    </source>
</reference>
<dbReference type="PROSITE" id="PS50850">
    <property type="entry name" value="MFS"/>
    <property type="match status" value="1"/>
</dbReference>
<dbReference type="InterPro" id="IPR036259">
    <property type="entry name" value="MFS_trans_sf"/>
</dbReference>
<organism evidence="8 9">
    <name type="scientific">Saccharomyces mikatae IFO 1815</name>
    <dbReference type="NCBI Taxonomy" id="226126"/>
    <lineage>
        <taxon>Eukaryota</taxon>
        <taxon>Fungi</taxon>
        <taxon>Dikarya</taxon>
        <taxon>Ascomycota</taxon>
        <taxon>Saccharomycotina</taxon>
        <taxon>Saccharomycetes</taxon>
        <taxon>Saccharomycetales</taxon>
        <taxon>Saccharomycetaceae</taxon>
        <taxon>Saccharomyces</taxon>
    </lineage>
</organism>
<dbReference type="PANTHER" id="PTHR23501">
    <property type="entry name" value="MAJOR FACILITATOR SUPERFAMILY"/>
    <property type="match status" value="1"/>
</dbReference>
<feature type="transmembrane region" description="Helical" evidence="6">
    <location>
        <begin position="34"/>
        <end position="59"/>
    </location>
</feature>
<dbReference type="Gene3D" id="1.20.1250.20">
    <property type="entry name" value="MFS general substrate transporter like domains"/>
    <property type="match status" value="2"/>
</dbReference>
<accession>A0AA35NE82</accession>
<dbReference type="PANTHER" id="PTHR23501:SF198">
    <property type="entry name" value="AZOLE RESISTANCE PROTEIN 1-RELATED"/>
    <property type="match status" value="1"/>
</dbReference>
<dbReference type="GO" id="GO:0005886">
    <property type="term" value="C:plasma membrane"/>
    <property type="evidence" value="ECO:0007669"/>
    <property type="project" value="TreeGrafter"/>
</dbReference>
<dbReference type="Proteomes" id="UP001161438">
    <property type="component" value="Chromosome 11"/>
</dbReference>